<dbReference type="Proteomes" id="UP001316803">
    <property type="component" value="Unassembled WGS sequence"/>
</dbReference>
<protein>
    <recommendedName>
        <fullName evidence="4">Meiotic recombination protein DMC1</fullName>
    </recommendedName>
</protein>
<feature type="region of interest" description="Disordered" evidence="1">
    <location>
        <begin position="230"/>
        <end position="259"/>
    </location>
</feature>
<gene>
    <name evidence="2" type="ORF">OHC33_003499</name>
</gene>
<feature type="compositionally biased region" description="Acidic residues" evidence="1">
    <location>
        <begin position="189"/>
        <end position="207"/>
    </location>
</feature>
<accession>A0AAN8F3I9</accession>
<evidence type="ECO:0000313" key="3">
    <source>
        <dbReference type="Proteomes" id="UP001316803"/>
    </source>
</evidence>
<evidence type="ECO:0008006" key="4">
    <source>
        <dbReference type="Google" id="ProtNLM"/>
    </source>
</evidence>
<feature type="compositionally biased region" description="Polar residues" evidence="1">
    <location>
        <begin position="1"/>
        <end position="16"/>
    </location>
</feature>
<organism evidence="2 3">
    <name type="scientific">Knufia fluminis</name>
    <dbReference type="NCBI Taxonomy" id="191047"/>
    <lineage>
        <taxon>Eukaryota</taxon>
        <taxon>Fungi</taxon>
        <taxon>Dikarya</taxon>
        <taxon>Ascomycota</taxon>
        <taxon>Pezizomycotina</taxon>
        <taxon>Eurotiomycetes</taxon>
        <taxon>Chaetothyriomycetidae</taxon>
        <taxon>Chaetothyriales</taxon>
        <taxon>Trichomeriaceae</taxon>
        <taxon>Knufia</taxon>
    </lineage>
</organism>
<dbReference type="GO" id="GO:0005675">
    <property type="term" value="C:transcription factor TFIIH holo complex"/>
    <property type="evidence" value="ECO:0007669"/>
    <property type="project" value="TreeGrafter"/>
</dbReference>
<dbReference type="InterPro" id="IPR031349">
    <property type="entry name" value="Tfb6"/>
</dbReference>
<comment type="caution">
    <text evidence="2">The sequence shown here is derived from an EMBL/GenBank/DDBJ whole genome shotgun (WGS) entry which is preliminary data.</text>
</comment>
<feature type="region of interest" description="Disordered" evidence="1">
    <location>
        <begin position="1"/>
        <end position="32"/>
    </location>
</feature>
<dbReference type="EMBL" id="JAKLMC020000006">
    <property type="protein sequence ID" value="KAK5955858.1"/>
    <property type="molecule type" value="Genomic_DNA"/>
</dbReference>
<proteinExistence type="predicted"/>
<name>A0AAN8F3I9_9EURO</name>
<dbReference type="AlphaFoldDB" id="A0AAN8F3I9"/>
<evidence type="ECO:0000256" key="1">
    <source>
        <dbReference type="SAM" id="MobiDB-lite"/>
    </source>
</evidence>
<sequence>MTGTQIQNGLLSPASSEHTHIPSDQLPVPRSRPLLPASHKETSLINFIDNRILAITRRYAKSFAADESDQSLQSGYTSFDQIIVDIDAVLDVVWISATPSIQIPYLLALAGHFRGYMHSFPFVTTSFPLARKFDLAFSRLLSATADNPAVAHVISATEKVRIRSLAQETRYEMIEVAGKSGLNVRQEDMETDEDETDMETDVTDTEDGASNQSIALSLGRVYERTLEILGGDLSSLPPPDTPRDQAPAQSTDDVEIIDL</sequence>
<feature type="region of interest" description="Disordered" evidence="1">
    <location>
        <begin position="184"/>
        <end position="210"/>
    </location>
</feature>
<reference evidence="2 3" key="1">
    <citation type="submission" date="2022-12" db="EMBL/GenBank/DDBJ databases">
        <title>Genomic features and morphological characterization of a novel Knufia sp. strain isolated from spacecraft assembly facility.</title>
        <authorList>
            <person name="Teixeira M."/>
            <person name="Chander A.M."/>
            <person name="Stajich J.E."/>
            <person name="Venkateswaran K."/>
        </authorList>
    </citation>
    <scope>NUCLEOTIDE SEQUENCE [LARGE SCALE GENOMIC DNA]</scope>
    <source>
        <strain evidence="2 3">FJI-L2-BK-P2</strain>
    </source>
</reference>
<dbReference type="PANTHER" id="PTHR37781:SF1">
    <property type="entry name" value="ADR380WP"/>
    <property type="match status" value="1"/>
</dbReference>
<keyword evidence="3" id="KW-1185">Reference proteome</keyword>
<dbReference type="Pfam" id="PF17110">
    <property type="entry name" value="TFB6"/>
    <property type="match status" value="1"/>
</dbReference>
<evidence type="ECO:0000313" key="2">
    <source>
        <dbReference type="EMBL" id="KAK5955858.1"/>
    </source>
</evidence>
<dbReference type="PANTHER" id="PTHR37781">
    <property type="entry name" value="TFIIH COMPLEX SUBUNIT"/>
    <property type="match status" value="1"/>
</dbReference>